<feature type="transmembrane region" description="Helical" evidence="7">
    <location>
        <begin position="84"/>
        <end position="103"/>
    </location>
</feature>
<organism evidence="10 11">
    <name type="scientific">Tenuifilum thalassicum</name>
    <dbReference type="NCBI Taxonomy" id="2590900"/>
    <lineage>
        <taxon>Bacteria</taxon>
        <taxon>Pseudomonadati</taxon>
        <taxon>Bacteroidota</taxon>
        <taxon>Bacteroidia</taxon>
        <taxon>Bacteroidales</taxon>
        <taxon>Tenuifilaceae</taxon>
        <taxon>Tenuifilum</taxon>
    </lineage>
</organism>
<comment type="similarity">
    <text evidence="2">Belongs to the cation diffusion facilitator (CDF) transporter (TC 2.A.4) family.</text>
</comment>
<name>A0A7D4BKS4_9BACT</name>
<dbReference type="GO" id="GO:0008324">
    <property type="term" value="F:monoatomic cation transmembrane transporter activity"/>
    <property type="evidence" value="ECO:0007669"/>
    <property type="project" value="InterPro"/>
</dbReference>
<proteinExistence type="inferred from homology"/>
<sequence>MGVEFERKASKLINSEGWVAILANLILFFLKYWAGIVSGSLALIADAWHTLSDSISSVILLIGNRYTRKPADKGHPFGHGRSELITSILIGSILGFVAFFFALEGYDKLHSHEGSNYGTIALAVTIISILTKEALAQYAFFVGRKTKSNSVIADGWHHRSDAFSSVIVLVGIFVGKYFWWIDGALSIAVALLILYSGFKIIADSASVILGERPDPATIESVKKIVNRLGIDGMAPHHFHIHNYVMHHELTFHVRLPNEMSIEQAHRIVSNIESVILNELGIDATIHIEPFITDKNCKHID</sequence>
<gene>
    <name evidence="10" type="ORF">FHG85_09130</name>
</gene>
<evidence type="ECO:0000313" key="11">
    <source>
        <dbReference type="Proteomes" id="UP000500961"/>
    </source>
</evidence>
<dbReference type="Pfam" id="PF16916">
    <property type="entry name" value="ZT_dimer"/>
    <property type="match status" value="1"/>
</dbReference>
<keyword evidence="4 7" id="KW-0812">Transmembrane</keyword>
<keyword evidence="5 7" id="KW-1133">Transmembrane helix</keyword>
<evidence type="ECO:0000256" key="4">
    <source>
        <dbReference type="ARBA" id="ARBA00022692"/>
    </source>
</evidence>
<dbReference type="InterPro" id="IPR058533">
    <property type="entry name" value="Cation_efflux_TM"/>
</dbReference>
<dbReference type="FunFam" id="1.20.1510.10:FF:000006">
    <property type="entry name" value="Divalent cation efflux transporter"/>
    <property type="match status" value="1"/>
</dbReference>
<protein>
    <submittedName>
        <fullName evidence="10">Cation transporter</fullName>
    </submittedName>
</protein>
<evidence type="ECO:0000259" key="9">
    <source>
        <dbReference type="Pfam" id="PF16916"/>
    </source>
</evidence>
<dbReference type="RefSeq" id="WP_173075123.1">
    <property type="nucleotide sequence ID" value="NZ_CP041345.1"/>
</dbReference>
<dbReference type="Gene3D" id="3.30.70.1350">
    <property type="entry name" value="Cation efflux protein, cytoplasmic domain"/>
    <property type="match status" value="1"/>
</dbReference>
<keyword evidence="6 7" id="KW-0472">Membrane</keyword>
<feature type="transmembrane region" description="Helical" evidence="7">
    <location>
        <begin position="162"/>
        <end position="179"/>
    </location>
</feature>
<evidence type="ECO:0000259" key="8">
    <source>
        <dbReference type="Pfam" id="PF01545"/>
    </source>
</evidence>
<dbReference type="Pfam" id="PF01545">
    <property type="entry name" value="Cation_efflux"/>
    <property type="match status" value="1"/>
</dbReference>
<feature type="transmembrane region" description="Helical" evidence="7">
    <location>
        <begin position="115"/>
        <end position="141"/>
    </location>
</feature>
<evidence type="ECO:0000256" key="7">
    <source>
        <dbReference type="SAM" id="Phobius"/>
    </source>
</evidence>
<dbReference type="NCBIfam" id="TIGR01297">
    <property type="entry name" value="CDF"/>
    <property type="match status" value="1"/>
</dbReference>
<keyword evidence="3" id="KW-0813">Transport</keyword>
<dbReference type="InterPro" id="IPR002524">
    <property type="entry name" value="Cation_efflux"/>
</dbReference>
<dbReference type="GO" id="GO:0016020">
    <property type="term" value="C:membrane"/>
    <property type="evidence" value="ECO:0007669"/>
    <property type="project" value="UniProtKB-SubCell"/>
</dbReference>
<feature type="domain" description="Cation efflux protein transmembrane" evidence="8">
    <location>
        <begin position="18"/>
        <end position="209"/>
    </location>
</feature>
<accession>A0A7D4BKS4</accession>
<evidence type="ECO:0000313" key="10">
    <source>
        <dbReference type="EMBL" id="QKG80419.1"/>
    </source>
</evidence>
<dbReference type="PANTHER" id="PTHR43840:SF15">
    <property type="entry name" value="MITOCHONDRIAL METAL TRANSPORTER 1-RELATED"/>
    <property type="match status" value="1"/>
</dbReference>
<feature type="transmembrane region" description="Helical" evidence="7">
    <location>
        <begin position="12"/>
        <end position="34"/>
    </location>
</feature>
<dbReference type="SUPFAM" id="SSF160240">
    <property type="entry name" value="Cation efflux protein cytoplasmic domain-like"/>
    <property type="match status" value="1"/>
</dbReference>
<dbReference type="InterPro" id="IPR050291">
    <property type="entry name" value="CDF_Transporter"/>
</dbReference>
<keyword evidence="11" id="KW-1185">Reference proteome</keyword>
<feature type="transmembrane region" description="Helical" evidence="7">
    <location>
        <begin position="185"/>
        <end position="202"/>
    </location>
</feature>
<comment type="subcellular location">
    <subcellularLocation>
        <location evidence="1">Membrane</location>
        <topology evidence="1">Multi-pass membrane protein</topology>
    </subcellularLocation>
</comment>
<dbReference type="PANTHER" id="PTHR43840">
    <property type="entry name" value="MITOCHONDRIAL METAL TRANSPORTER 1-RELATED"/>
    <property type="match status" value="1"/>
</dbReference>
<evidence type="ECO:0000256" key="6">
    <source>
        <dbReference type="ARBA" id="ARBA00023136"/>
    </source>
</evidence>
<dbReference type="InterPro" id="IPR027469">
    <property type="entry name" value="Cation_efflux_TMD_sf"/>
</dbReference>
<evidence type="ECO:0000256" key="2">
    <source>
        <dbReference type="ARBA" id="ARBA00008114"/>
    </source>
</evidence>
<dbReference type="SUPFAM" id="SSF161111">
    <property type="entry name" value="Cation efflux protein transmembrane domain-like"/>
    <property type="match status" value="1"/>
</dbReference>
<dbReference type="EMBL" id="CP041345">
    <property type="protein sequence ID" value="QKG80419.1"/>
    <property type="molecule type" value="Genomic_DNA"/>
</dbReference>
<feature type="domain" description="Cation efflux protein cytoplasmic" evidence="9">
    <location>
        <begin position="213"/>
        <end position="290"/>
    </location>
</feature>
<dbReference type="Proteomes" id="UP000500961">
    <property type="component" value="Chromosome"/>
</dbReference>
<feature type="transmembrane region" description="Helical" evidence="7">
    <location>
        <begin position="40"/>
        <end position="63"/>
    </location>
</feature>
<evidence type="ECO:0000256" key="5">
    <source>
        <dbReference type="ARBA" id="ARBA00022989"/>
    </source>
</evidence>
<evidence type="ECO:0000256" key="1">
    <source>
        <dbReference type="ARBA" id="ARBA00004141"/>
    </source>
</evidence>
<evidence type="ECO:0000256" key="3">
    <source>
        <dbReference type="ARBA" id="ARBA00022448"/>
    </source>
</evidence>
<dbReference type="InterPro" id="IPR036837">
    <property type="entry name" value="Cation_efflux_CTD_sf"/>
</dbReference>
<dbReference type="InterPro" id="IPR027470">
    <property type="entry name" value="Cation_efflux_CTD"/>
</dbReference>
<dbReference type="AlphaFoldDB" id="A0A7D4BKS4"/>
<reference evidence="10 11" key="1">
    <citation type="submission" date="2019-07" db="EMBL/GenBank/DDBJ databases">
        <title>Thalassofilum flectens gen. nov., sp. nov., a novel moderate thermophilic anaerobe from a shallow sea hot spring in Kunashir Island (Russia), representing a new family in the order Bacteroidales, and proposal of Thalassofilacea fam. nov.</title>
        <authorList>
            <person name="Kochetkova T.V."/>
            <person name="Podosokorskaya O.A."/>
            <person name="Novikov A."/>
            <person name="Elcheninov A.G."/>
            <person name="Toshchakov S.V."/>
            <person name="Kublanov I.V."/>
        </authorList>
    </citation>
    <scope>NUCLEOTIDE SEQUENCE [LARGE SCALE GENOMIC DNA]</scope>
    <source>
        <strain evidence="10 11">38-H</strain>
    </source>
</reference>
<dbReference type="Gene3D" id="1.20.1510.10">
    <property type="entry name" value="Cation efflux protein transmembrane domain"/>
    <property type="match status" value="1"/>
</dbReference>
<dbReference type="KEGG" id="ttz:FHG85_09130"/>